<protein>
    <submittedName>
        <fullName evidence="1">Uncharacterized protein</fullName>
    </submittedName>
</protein>
<keyword evidence="2" id="KW-1185">Reference proteome</keyword>
<accession>A0A975BMY4</accession>
<dbReference type="Proteomes" id="UP000663722">
    <property type="component" value="Chromosome"/>
</dbReference>
<dbReference type="AlphaFoldDB" id="A0A975BMY4"/>
<sequence length="43" mass="4999">MSFAINIFTSLFLEIYNNLNLSNFCFFLVPTLCVGMQDRRFAS</sequence>
<evidence type="ECO:0000313" key="1">
    <source>
        <dbReference type="EMBL" id="QTA88143.1"/>
    </source>
</evidence>
<proteinExistence type="predicted"/>
<name>A0A975BMY4_9BACT</name>
<evidence type="ECO:0000313" key="2">
    <source>
        <dbReference type="Proteomes" id="UP000663722"/>
    </source>
</evidence>
<gene>
    <name evidence="1" type="ORF">dnm_041830</name>
</gene>
<dbReference type="KEGG" id="dmm:dnm_041830"/>
<reference evidence="1" key="1">
    <citation type="journal article" date="2021" name="Microb. Physiol.">
        <title>Proteogenomic Insights into the Physiology of Marine, Sulfate-Reducing, Filamentous Desulfonema limicola and Desulfonema magnum.</title>
        <authorList>
            <person name="Schnaars V."/>
            <person name="Wohlbrand L."/>
            <person name="Scheve S."/>
            <person name="Hinrichs C."/>
            <person name="Reinhardt R."/>
            <person name="Rabus R."/>
        </authorList>
    </citation>
    <scope>NUCLEOTIDE SEQUENCE</scope>
    <source>
        <strain evidence="1">4be13</strain>
    </source>
</reference>
<organism evidence="1 2">
    <name type="scientific">Desulfonema magnum</name>
    <dbReference type="NCBI Taxonomy" id="45655"/>
    <lineage>
        <taxon>Bacteria</taxon>
        <taxon>Pseudomonadati</taxon>
        <taxon>Thermodesulfobacteriota</taxon>
        <taxon>Desulfobacteria</taxon>
        <taxon>Desulfobacterales</taxon>
        <taxon>Desulfococcaceae</taxon>
        <taxon>Desulfonema</taxon>
    </lineage>
</organism>
<dbReference type="EMBL" id="CP061800">
    <property type="protein sequence ID" value="QTA88143.1"/>
    <property type="molecule type" value="Genomic_DNA"/>
</dbReference>